<dbReference type="InterPro" id="IPR007139">
    <property type="entry name" value="DUF349"/>
</dbReference>
<evidence type="ECO:0000313" key="3">
    <source>
        <dbReference type="EMBL" id="MDN3688447.1"/>
    </source>
</evidence>
<evidence type="ECO:0000256" key="2">
    <source>
        <dbReference type="SAM" id="MobiDB-lite"/>
    </source>
</evidence>
<evidence type="ECO:0000313" key="4">
    <source>
        <dbReference type="Proteomes" id="UP001236663"/>
    </source>
</evidence>
<dbReference type="Pfam" id="PF03993">
    <property type="entry name" value="DUF349"/>
    <property type="match status" value="5"/>
</dbReference>
<name>A0ABT8C8H0_9BACT</name>
<keyword evidence="4" id="KW-1185">Reference proteome</keyword>
<protein>
    <submittedName>
        <fullName evidence="3">DUF349 domain-containing protein</fullName>
    </submittedName>
</protein>
<feature type="compositionally biased region" description="Basic and acidic residues" evidence="2">
    <location>
        <begin position="1"/>
        <end position="16"/>
    </location>
</feature>
<feature type="compositionally biased region" description="Basic and acidic residues" evidence="2">
    <location>
        <begin position="134"/>
        <end position="147"/>
    </location>
</feature>
<dbReference type="Proteomes" id="UP001236663">
    <property type="component" value="Unassembled WGS sequence"/>
</dbReference>
<reference evidence="4" key="1">
    <citation type="journal article" date="2019" name="Int. J. Syst. Evol. Microbiol.">
        <title>The Global Catalogue of Microorganisms (GCM) 10K type strain sequencing project: providing services to taxonomists for standard genome sequencing and annotation.</title>
        <authorList>
            <consortium name="The Broad Institute Genomics Platform"/>
            <consortium name="The Broad Institute Genome Sequencing Center for Infectious Disease"/>
            <person name="Wu L."/>
            <person name="Ma J."/>
        </authorList>
    </citation>
    <scope>NUCLEOTIDE SEQUENCE [LARGE SCALE GENOMIC DNA]</scope>
    <source>
        <strain evidence="4">CECT 7706</strain>
    </source>
</reference>
<evidence type="ECO:0000256" key="1">
    <source>
        <dbReference type="SAM" id="Coils"/>
    </source>
</evidence>
<feature type="coiled-coil region" evidence="1">
    <location>
        <begin position="695"/>
        <end position="729"/>
    </location>
</feature>
<comment type="caution">
    <text evidence="3">The sequence shown here is derived from an EMBL/GenBank/DDBJ whole genome shotgun (WGS) entry which is preliminary data.</text>
</comment>
<gene>
    <name evidence="3" type="ORF">QWZ15_11445</name>
</gene>
<keyword evidence="1" id="KW-0175">Coiled coil</keyword>
<feature type="compositionally biased region" description="Basic and acidic residues" evidence="2">
    <location>
        <begin position="96"/>
        <end position="110"/>
    </location>
</feature>
<proteinExistence type="predicted"/>
<feature type="compositionally biased region" description="Basic and acidic residues" evidence="2">
    <location>
        <begin position="44"/>
        <end position="69"/>
    </location>
</feature>
<feature type="compositionally biased region" description="Acidic residues" evidence="2">
    <location>
        <begin position="148"/>
        <end position="159"/>
    </location>
</feature>
<feature type="region of interest" description="Disordered" evidence="2">
    <location>
        <begin position="1"/>
        <end position="167"/>
    </location>
</feature>
<accession>A0ABT8C8H0</accession>
<dbReference type="EMBL" id="JAUFQS010000009">
    <property type="protein sequence ID" value="MDN3688447.1"/>
    <property type="molecule type" value="Genomic_DNA"/>
</dbReference>
<organism evidence="3 4">
    <name type="scientific">Cyclobacterium jeungdonense</name>
    <dbReference type="NCBI Taxonomy" id="708087"/>
    <lineage>
        <taxon>Bacteria</taxon>
        <taxon>Pseudomonadati</taxon>
        <taxon>Bacteroidota</taxon>
        <taxon>Cytophagia</taxon>
        <taxon>Cytophagales</taxon>
        <taxon>Cyclobacteriaceae</taxon>
        <taxon>Cyclobacterium</taxon>
    </lineage>
</organism>
<feature type="compositionally biased region" description="Polar residues" evidence="2">
    <location>
        <begin position="81"/>
        <end position="92"/>
    </location>
</feature>
<sequence length="729" mass="85240">MDKDKEISGKTDKVTEDLANSQKSGLDATEAGNQENVEQEGEEPNARDEESAENQAKEEKSEELKAHDGETDENQEEQQKAGESNVQGVKSDQSQEEQKKGEELTARDGESNEVQEGPQKDELKAQNMESDQPQEEKEKAEELKAQDSEADENQEEEHEEEVHFNNFTKPQLLKALKDFAQEQDFIKRDGLVQEIKNHYEEYYSKEKEEALQQFIKEGGEEGGFDFRGSDADREFFATYQQFKDRKHQQLKDFERSKEKNAQEKNGILDRLRNLVDGEETTNSIETIKKIQEEWKKIGPVPHNQNKNLWASYNALMDRFYDNRSIYFELKELDRKKNLESKLELCDKAEALLELEDIKEAIRVLNDLHEEFKHIGPVPREEQEALWARFKGASDAVYNKRKAYYDSQKEVFKANQDLKEKLIEKLSAFKEFKAEKIRDWNSKTKEILAIQKEWEAIGPVPRESGREINKTFWGLFKQFFHHKNQFFKELDEIRNENKEKAEGLIADAESHKESTDWKETSNHLIQLQKEWKELGPLPEKFRDDLYTRFKKSCDTFFNNRRDANKETNKAFEENLAAKEEVCTRILTAANEPDEVSTDGLESLILEFNQIGFVPRKSMKDISAKFNEAVNVYMSKLDLDGENKDDFLFRLNLNKLQSDPNSTRVLNKKEHGIRKQISDLENNITLWRNNLEFFAASKTADKLKDQFEEKIDKAEQEVDKLKKKLSIIREF</sequence>